<dbReference type="RefSeq" id="XP_067480131.1">
    <property type="nucleotide sequence ID" value="XM_067628872.1"/>
</dbReference>
<keyword evidence="1" id="KW-1133">Transmembrane helix</keyword>
<evidence type="ECO:0000256" key="1">
    <source>
        <dbReference type="SAM" id="Phobius"/>
    </source>
</evidence>
<sequence>MEVVAETWMSEVVGKKAQHNLARTVRFLYDWGSGEPQPWYALCAFLTAGFLWVQVVFCQVLPVLPSRLPRGTGW</sequence>
<feature type="transmembrane region" description="Helical" evidence="1">
    <location>
        <begin position="39"/>
        <end position="64"/>
    </location>
</feature>
<keyword evidence="1" id="KW-0812">Transmembrane</keyword>
<protein>
    <submittedName>
        <fullName evidence="2">Uncharacterized protein</fullName>
    </submittedName>
</protein>
<dbReference type="GeneID" id="93581360"/>
<dbReference type="EMBL" id="KV878683">
    <property type="protein sequence ID" value="OJJ72883.1"/>
    <property type="molecule type" value="Genomic_DNA"/>
</dbReference>
<gene>
    <name evidence="2" type="ORF">ASPBRDRAFT_673293</name>
</gene>
<keyword evidence="3" id="KW-1185">Reference proteome</keyword>
<evidence type="ECO:0000313" key="2">
    <source>
        <dbReference type="EMBL" id="OJJ72883.1"/>
    </source>
</evidence>
<keyword evidence="1" id="KW-0472">Membrane</keyword>
<dbReference type="VEuPathDB" id="FungiDB:ASPBRDRAFT_673293"/>
<accession>A0A1L9UMC8</accession>
<dbReference type="AlphaFoldDB" id="A0A1L9UMC8"/>
<dbReference type="Proteomes" id="UP000184499">
    <property type="component" value="Unassembled WGS sequence"/>
</dbReference>
<reference evidence="3" key="1">
    <citation type="journal article" date="2017" name="Genome Biol.">
        <title>Comparative genomics reveals high biological diversity and specific adaptations in the industrially and medically important fungal genus Aspergillus.</title>
        <authorList>
            <person name="de Vries R.P."/>
            <person name="Riley R."/>
            <person name="Wiebenga A."/>
            <person name="Aguilar-Osorio G."/>
            <person name="Amillis S."/>
            <person name="Uchima C.A."/>
            <person name="Anderluh G."/>
            <person name="Asadollahi M."/>
            <person name="Askin M."/>
            <person name="Barry K."/>
            <person name="Battaglia E."/>
            <person name="Bayram O."/>
            <person name="Benocci T."/>
            <person name="Braus-Stromeyer S.A."/>
            <person name="Caldana C."/>
            <person name="Canovas D."/>
            <person name="Cerqueira G.C."/>
            <person name="Chen F."/>
            <person name="Chen W."/>
            <person name="Choi C."/>
            <person name="Clum A."/>
            <person name="Dos Santos R.A."/>
            <person name="Damasio A.R."/>
            <person name="Diallinas G."/>
            <person name="Emri T."/>
            <person name="Fekete E."/>
            <person name="Flipphi M."/>
            <person name="Freyberg S."/>
            <person name="Gallo A."/>
            <person name="Gournas C."/>
            <person name="Habgood R."/>
            <person name="Hainaut M."/>
            <person name="Harispe M.L."/>
            <person name="Henrissat B."/>
            <person name="Hilden K.S."/>
            <person name="Hope R."/>
            <person name="Hossain A."/>
            <person name="Karabika E."/>
            <person name="Karaffa L."/>
            <person name="Karanyi Z."/>
            <person name="Krasevec N."/>
            <person name="Kuo A."/>
            <person name="Kusch H."/>
            <person name="LaButti K."/>
            <person name="Lagendijk E.L."/>
            <person name="Lapidus A."/>
            <person name="Levasseur A."/>
            <person name="Lindquist E."/>
            <person name="Lipzen A."/>
            <person name="Logrieco A.F."/>
            <person name="MacCabe A."/>
            <person name="Maekelae M.R."/>
            <person name="Malavazi I."/>
            <person name="Melin P."/>
            <person name="Meyer V."/>
            <person name="Mielnichuk N."/>
            <person name="Miskei M."/>
            <person name="Molnar A.P."/>
            <person name="Mule G."/>
            <person name="Ngan C.Y."/>
            <person name="Orejas M."/>
            <person name="Orosz E."/>
            <person name="Ouedraogo J.P."/>
            <person name="Overkamp K.M."/>
            <person name="Park H.-S."/>
            <person name="Perrone G."/>
            <person name="Piumi F."/>
            <person name="Punt P.J."/>
            <person name="Ram A.F."/>
            <person name="Ramon A."/>
            <person name="Rauscher S."/>
            <person name="Record E."/>
            <person name="Riano-Pachon D.M."/>
            <person name="Robert V."/>
            <person name="Roehrig J."/>
            <person name="Ruller R."/>
            <person name="Salamov A."/>
            <person name="Salih N.S."/>
            <person name="Samson R.A."/>
            <person name="Sandor E."/>
            <person name="Sanguinetti M."/>
            <person name="Schuetze T."/>
            <person name="Sepcic K."/>
            <person name="Shelest E."/>
            <person name="Sherlock G."/>
            <person name="Sophianopoulou V."/>
            <person name="Squina F.M."/>
            <person name="Sun H."/>
            <person name="Susca A."/>
            <person name="Todd R.B."/>
            <person name="Tsang A."/>
            <person name="Unkles S.E."/>
            <person name="van de Wiele N."/>
            <person name="van Rossen-Uffink D."/>
            <person name="Oliveira J.V."/>
            <person name="Vesth T.C."/>
            <person name="Visser J."/>
            <person name="Yu J.-H."/>
            <person name="Zhou M."/>
            <person name="Andersen M.R."/>
            <person name="Archer D.B."/>
            <person name="Baker S.E."/>
            <person name="Benoit I."/>
            <person name="Brakhage A.A."/>
            <person name="Braus G.H."/>
            <person name="Fischer R."/>
            <person name="Frisvad J.C."/>
            <person name="Goldman G.H."/>
            <person name="Houbraken J."/>
            <person name="Oakley B."/>
            <person name="Pocsi I."/>
            <person name="Scazzocchio C."/>
            <person name="Seiboth B."/>
            <person name="vanKuyk P.A."/>
            <person name="Wortman J."/>
            <person name="Dyer P.S."/>
            <person name="Grigoriev I.V."/>
        </authorList>
    </citation>
    <scope>NUCLEOTIDE SEQUENCE [LARGE SCALE GENOMIC DNA]</scope>
    <source>
        <strain evidence="3">CBS 101740 / IMI 381727 / IBT 21946</strain>
    </source>
</reference>
<evidence type="ECO:0000313" key="3">
    <source>
        <dbReference type="Proteomes" id="UP000184499"/>
    </source>
</evidence>
<proteinExistence type="predicted"/>
<name>A0A1L9UMC8_ASPBC</name>
<organism evidence="2 3">
    <name type="scientific">Aspergillus brasiliensis (strain CBS 101740 / IMI 381727 / IBT 21946)</name>
    <dbReference type="NCBI Taxonomy" id="767769"/>
    <lineage>
        <taxon>Eukaryota</taxon>
        <taxon>Fungi</taxon>
        <taxon>Dikarya</taxon>
        <taxon>Ascomycota</taxon>
        <taxon>Pezizomycotina</taxon>
        <taxon>Eurotiomycetes</taxon>
        <taxon>Eurotiomycetidae</taxon>
        <taxon>Eurotiales</taxon>
        <taxon>Aspergillaceae</taxon>
        <taxon>Aspergillus</taxon>
        <taxon>Aspergillus subgen. Circumdati</taxon>
    </lineage>
</organism>